<dbReference type="Gene3D" id="3.90.1030.10">
    <property type="entry name" value="Ribosomal protein L17"/>
    <property type="match status" value="1"/>
</dbReference>
<dbReference type="Proteomes" id="UP000179023">
    <property type="component" value="Unassembled WGS sequence"/>
</dbReference>
<evidence type="ECO:0000256" key="4">
    <source>
        <dbReference type="ARBA" id="ARBA00035494"/>
    </source>
</evidence>
<dbReference type="GO" id="GO:0006412">
    <property type="term" value="P:translation"/>
    <property type="evidence" value="ECO:0007669"/>
    <property type="project" value="InterPro"/>
</dbReference>
<reference evidence="7 8" key="1">
    <citation type="journal article" date="2016" name="Nat. Commun.">
        <title>Thousands of microbial genomes shed light on interconnected biogeochemical processes in an aquifer system.</title>
        <authorList>
            <person name="Anantharaman K."/>
            <person name="Brown C.T."/>
            <person name="Hug L.A."/>
            <person name="Sharon I."/>
            <person name="Castelle C.J."/>
            <person name="Probst A.J."/>
            <person name="Thomas B.C."/>
            <person name="Singh A."/>
            <person name="Wilkins M.J."/>
            <person name="Karaoz U."/>
            <person name="Brodie E.L."/>
            <person name="Williams K.H."/>
            <person name="Hubbard S.S."/>
            <person name="Banfield J.F."/>
        </authorList>
    </citation>
    <scope>NUCLEOTIDE SEQUENCE [LARGE SCALE GENOMIC DNA]</scope>
</reference>
<evidence type="ECO:0000256" key="1">
    <source>
        <dbReference type="ARBA" id="ARBA00008777"/>
    </source>
</evidence>
<dbReference type="PROSITE" id="PS01167">
    <property type="entry name" value="RIBOSOMAL_L17"/>
    <property type="match status" value="1"/>
</dbReference>
<dbReference type="SUPFAM" id="SSF64263">
    <property type="entry name" value="Prokaryotic ribosomal protein L17"/>
    <property type="match status" value="1"/>
</dbReference>
<dbReference type="InterPro" id="IPR000456">
    <property type="entry name" value="Ribosomal_bL17"/>
</dbReference>
<protein>
    <recommendedName>
        <fullName evidence="4 6">50S ribosomal protein L17</fullName>
    </recommendedName>
</protein>
<accession>A0A1G2KN91</accession>
<evidence type="ECO:0000256" key="5">
    <source>
        <dbReference type="RuleBase" id="RU000660"/>
    </source>
</evidence>
<sequence>MRHRKKGRKFGRERDQRRALMKSLASSFFLIGRIKTTEAKAKEVRPFVEKMITRAKKQTLASRRMLARYFTPAIVQKIMEYGKTYESRHGGYTRIIKTGPRRRDGARMAILELVIDGPKNKD</sequence>
<evidence type="ECO:0000256" key="2">
    <source>
        <dbReference type="ARBA" id="ARBA00022980"/>
    </source>
</evidence>
<dbReference type="STRING" id="1802270.A3C07_02325"/>
<dbReference type="InterPro" id="IPR047859">
    <property type="entry name" value="Ribosomal_bL17_CS"/>
</dbReference>
<dbReference type="EMBL" id="MHQI01000004">
    <property type="protein sequence ID" value="OHA00880.1"/>
    <property type="molecule type" value="Genomic_DNA"/>
</dbReference>
<keyword evidence="3 5" id="KW-0687">Ribonucleoprotein</keyword>
<name>A0A1G2KN91_9BACT</name>
<dbReference type="PANTHER" id="PTHR14413:SF16">
    <property type="entry name" value="LARGE RIBOSOMAL SUBUNIT PROTEIN BL17M"/>
    <property type="match status" value="1"/>
</dbReference>
<evidence type="ECO:0000313" key="8">
    <source>
        <dbReference type="Proteomes" id="UP000179023"/>
    </source>
</evidence>
<dbReference type="InterPro" id="IPR036373">
    <property type="entry name" value="Ribosomal_bL17_sf"/>
</dbReference>
<dbReference type="NCBIfam" id="TIGR00059">
    <property type="entry name" value="L17"/>
    <property type="match status" value="1"/>
</dbReference>
<keyword evidence="2 5" id="KW-0689">Ribosomal protein</keyword>
<dbReference type="GO" id="GO:0003735">
    <property type="term" value="F:structural constituent of ribosome"/>
    <property type="evidence" value="ECO:0007669"/>
    <property type="project" value="InterPro"/>
</dbReference>
<dbReference type="GO" id="GO:0022625">
    <property type="term" value="C:cytosolic large ribosomal subunit"/>
    <property type="evidence" value="ECO:0007669"/>
    <property type="project" value="TreeGrafter"/>
</dbReference>
<comment type="similarity">
    <text evidence="1 5">Belongs to the bacterial ribosomal protein bL17 family.</text>
</comment>
<organism evidence="7 8">
    <name type="scientific">Candidatus Sungbacteria bacterium RIFCSPHIGHO2_02_FULL_47_11</name>
    <dbReference type="NCBI Taxonomy" id="1802270"/>
    <lineage>
        <taxon>Bacteria</taxon>
        <taxon>Candidatus Sungiibacteriota</taxon>
    </lineage>
</organism>
<evidence type="ECO:0000256" key="3">
    <source>
        <dbReference type="ARBA" id="ARBA00023274"/>
    </source>
</evidence>
<evidence type="ECO:0000256" key="6">
    <source>
        <dbReference type="RuleBase" id="RU000661"/>
    </source>
</evidence>
<dbReference type="Pfam" id="PF01196">
    <property type="entry name" value="Ribosomal_L17"/>
    <property type="match status" value="1"/>
</dbReference>
<evidence type="ECO:0000313" key="7">
    <source>
        <dbReference type="EMBL" id="OHA00880.1"/>
    </source>
</evidence>
<dbReference type="AlphaFoldDB" id="A0A1G2KN91"/>
<dbReference type="PANTHER" id="PTHR14413">
    <property type="entry name" value="RIBOSOMAL PROTEIN L17"/>
    <property type="match status" value="1"/>
</dbReference>
<gene>
    <name evidence="7" type="ORF">A3C07_02325</name>
</gene>
<proteinExistence type="inferred from homology"/>
<comment type="caution">
    <text evidence="7">The sequence shown here is derived from an EMBL/GenBank/DDBJ whole genome shotgun (WGS) entry which is preliminary data.</text>
</comment>